<feature type="signal peptide" evidence="1">
    <location>
        <begin position="1"/>
        <end position="30"/>
    </location>
</feature>
<dbReference type="RefSeq" id="XP_005743124.1">
    <property type="nucleotide sequence ID" value="XM_005743067.1"/>
</dbReference>
<dbReference type="Proteomes" id="UP000695023">
    <property type="component" value="Unplaced"/>
</dbReference>
<accession>A0A9Y3RVF9</accession>
<gene>
    <name evidence="3" type="primary">LOC102207535</name>
</gene>
<evidence type="ECO:0000313" key="3">
    <source>
        <dbReference type="RefSeq" id="XP_005743124.1"/>
    </source>
</evidence>
<dbReference type="AlphaFoldDB" id="A0A9Y3RVF9"/>
<dbReference type="GeneID" id="102207535"/>
<dbReference type="Gene3D" id="1.20.1250.10">
    <property type="match status" value="1"/>
</dbReference>
<evidence type="ECO:0000256" key="1">
    <source>
        <dbReference type="SAM" id="SignalP"/>
    </source>
</evidence>
<protein>
    <submittedName>
        <fullName evidence="3">Uncharacterized protein LOC102207535 isoform X1</fullName>
    </submittedName>
</protein>
<feature type="chain" id="PRO_5041205890" evidence="1">
    <location>
        <begin position="31"/>
        <end position="217"/>
    </location>
</feature>
<evidence type="ECO:0000313" key="2">
    <source>
        <dbReference type="Proteomes" id="UP000695023"/>
    </source>
</evidence>
<reference evidence="3" key="1">
    <citation type="submission" date="2025-08" db="UniProtKB">
        <authorList>
            <consortium name="RefSeq"/>
        </authorList>
    </citation>
    <scope>IDENTIFICATION</scope>
</reference>
<dbReference type="SUPFAM" id="SSF47266">
    <property type="entry name" value="4-helical cytokines"/>
    <property type="match status" value="1"/>
</dbReference>
<dbReference type="InterPro" id="IPR009079">
    <property type="entry name" value="4_helix_cytokine-like_core"/>
</dbReference>
<proteinExistence type="predicted"/>
<organism evidence="2 3">
    <name type="scientific">Pundamilia nyererei</name>
    <dbReference type="NCBI Taxonomy" id="303518"/>
    <lineage>
        <taxon>Eukaryota</taxon>
        <taxon>Metazoa</taxon>
        <taxon>Chordata</taxon>
        <taxon>Craniata</taxon>
        <taxon>Vertebrata</taxon>
        <taxon>Euteleostomi</taxon>
        <taxon>Actinopterygii</taxon>
        <taxon>Neopterygii</taxon>
        <taxon>Teleostei</taxon>
        <taxon>Neoteleostei</taxon>
        <taxon>Acanthomorphata</taxon>
        <taxon>Ovalentaria</taxon>
        <taxon>Cichlomorphae</taxon>
        <taxon>Cichliformes</taxon>
        <taxon>Cichlidae</taxon>
        <taxon>African cichlids</taxon>
        <taxon>Pseudocrenilabrinae</taxon>
        <taxon>Haplochromini</taxon>
        <taxon>Pundamilia</taxon>
    </lineage>
</organism>
<keyword evidence="2" id="KW-1185">Reference proteome</keyword>
<name>A0A9Y3RVF9_9CICH</name>
<sequence length="217" mass="24637">MRRITMGEYRAGFLKLACIWMAILMHGLDAQLAPKKHAAGASCSPKHLTALTESLVNESLRCFDEANGKHLGIWLPGFPELHVQKSFPPNWTKVHCSLRFMYEGLNDILEDQKNNLNPQNVSLHKKLEETIARIKMLANCINIIFKSTCPSKPSPPKMPKQVFERKQWSHTLLKAAGDYLVWLEQMFVSYVKGTKMGKGKVTKTQPHKYLEGSGYLL</sequence>
<keyword evidence="1" id="KW-0732">Signal</keyword>